<dbReference type="InterPro" id="IPR013083">
    <property type="entry name" value="Znf_RING/FYVE/PHD"/>
</dbReference>
<evidence type="ECO:0000259" key="7">
    <source>
        <dbReference type="PROSITE" id="PS50145"/>
    </source>
</evidence>
<name>Q236K1_TETTS</name>
<keyword evidence="2 4" id="KW-0863">Zinc-finger</keyword>
<feature type="zinc finger region" description="TRAF-type" evidence="4">
    <location>
        <begin position="164"/>
        <end position="210"/>
    </location>
</feature>
<proteinExistence type="predicted"/>
<keyword evidence="5" id="KW-0175">Coiled coil</keyword>
<feature type="coiled-coil region" evidence="5">
    <location>
        <begin position="294"/>
        <end position="321"/>
    </location>
</feature>
<dbReference type="RefSeq" id="XP_001012744.2">
    <property type="nucleotide sequence ID" value="XM_001012744.3"/>
</dbReference>
<dbReference type="Pfam" id="PF00097">
    <property type="entry name" value="zf-C3HC4"/>
    <property type="match status" value="1"/>
</dbReference>
<dbReference type="AlphaFoldDB" id="Q236K1"/>
<reference evidence="9" key="1">
    <citation type="journal article" date="2006" name="PLoS Biol.">
        <title>Macronuclear genome sequence of the ciliate Tetrahymena thermophila, a model eukaryote.</title>
        <authorList>
            <person name="Eisen J.A."/>
            <person name="Coyne R.S."/>
            <person name="Wu M."/>
            <person name="Wu D."/>
            <person name="Thiagarajan M."/>
            <person name="Wortman J.R."/>
            <person name="Badger J.H."/>
            <person name="Ren Q."/>
            <person name="Amedeo P."/>
            <person name="Jones K.M."/>
            <person name="Tallon L.J."/>
            <person name="Delcher A.L."/>
            <person name="Salzberg S.L."/>
            <person name="Silva J.C."/>
            <person name="Haas B.J."/>
            <person name="Majoros W.H."/>
            <person name="Farzad M."/>
            <person name="Carlton J.M."/>
            <person name="Smith R.K. Jr."/>
            <person name="Garg J."/>
            <person name="Pearlman R.E."/>
            <person name="Karrer K.M."/>
            <person name="Sun L."/>
            <person name="Manning G."/>
            <person name="Elde N.C."/>
            <person name="Turkewitz A.P."/>
            <person name="Asai D.J."/>
            <person name="Wilkes D.E."/>
            <person name="Wang Y."/>
            <person name="Cai H."/>
            <person name="Collins K."/>
            <person name="Stewart B.A."/>
            <person name="Lee S.R."/>
            <person name="Wilamowska K."/>
            <person name="Weinberg Z."/>
            <person name="Ruzzo W.L."/>
            <person name="Wloga D."/>
            <person name="Gaertig J."/>
            <person name="Frankel J."/>
            <person name="Tsao C.-C."/>
            <person name="Gorovsky M.A."/>
            <person name="Keeling P.J."/>
            <person name="Waller R.F."/>
            <person name="Patron N.J."/>
            <person name="Cherry J.M."/>
            <person name="Stover N.A."/>
            <person name="Krieger C.J."/>
            <person name="del Toro C."/>
            <person name="Ryder H.F."/>
            <person name="Williamson S.C."/>
            <person name="Barbeau R.A."/>
            <person name="Hamilton E.P."/>
            <person name="Orias E."/>
        </authorList>
    </citation>
    <scope>NUCLEOTIDE SEQUENCE [LARGE SCALE GENOMIC DNA]</scope>
    <source>
        <strain evidence="9">SB210</strain>
    </source>
</reference>
<sequence>MLDIIQESIYFQDYYSRRTTLHRREQKNNPEYQLPSIEIDDIINQEELKNFLDDLKCPICINIIEDPKTCINCEANFCAQCIQQWVSHQGEKQCPCCRDQGQERFLYSRERDNRFSVRFHGDNHSQAKYVTCPKIFKKMLSTIQVTCHNKGCNTIIKYDERIGHLKVCMYQLRNCPNDQCEEKVTLLTKTEHIKICEYRKEPCKYCSKQICFKDMVLHEDFCSENKQKCPDCKTEYQIQRITEHEKVCPYKKLLCKICNNQFYRKVFSYHTKAKCYENLFKNSVRDLKKKDRIIERKNNSMEKMESLIQKLKSQLQAESEVDKKQLLEQIEDFYQNKNIEDEQNDEEEQVSEIYPDDFESFEKTLNMIADGNKSVTDSFFFQQTNQKSDRKCYFPRIELNEDIQNISQNYSFDRSIHFRSLCRGADYYGLQQVSQQNMSIQIASQIYSQEILNSIVRNDEEEQKNDTENHQRNQADNFDVSLQELNLMNNVINTNNNDNYYNIFNPKYDDSYFKEIFGNSQDRKDFFNGIEENLLL</sequence>
<protein>
    <submittedName>
        <fullName evidence="8">Zinc finger, C3HC4 type (RING finger) protein</fullName>
    </submittedName>
</protein>
<feature type="domain" description="TRAF-type" evidence="7">
    <location>
        <begin position="164"/>
        <end position="210"/>
    </location>
</feature>
<keyword evidence="3 4" id="KW-0862">Zinc</keyword>
<dbReference type="Proteomes" id="UP000009168">
    <property type="component" value="Unassembled WGS sequence"/>
</dbReference>
<dbReference type="PROSITE" id="PS50145">
    <property type="entry name" value="ZF_TRAF"/>
    <property type="match status" value="1"/>
</dbReference>
<organism evidence="8 9">
    <name type="scientific">Tetrahymena thermophila (strain SB210)</name>
    <dbReference type="NCBI Taxonomy" id="312017"/>
    <lineage>
        <taxon>Eukaryota</taxon>
        <taxon>Sar</taxon>
        <taxon>Alveolata</taxon>
        <taxon>Ciliophora</taxon>
        <taxon>Intramacronucleata</taxon>
        <taxon>Oligohymenophorea</taxon>
        <taxon>Hymenostomatida</taxon>
        <taxon>Tetrahymenina</taxon>
        <taxon>Tetrahymenidae</taxon>
        <taxon>Tetrahymena</taxon>
    </lineage>
</organism>
<dbReference type="PANTHER" id="PTHR10131">
    <property type="entry name" value="TNF RECEPTOR ASSOCIATED FACTOR"/>
    <property type="match status" value="1"/>
</dbReference>
<dbReference type="InParanoid" id="Q236K1"/>
<dbReference type="HOGENOM" id="CLU_508571_0_0_1"/>
<accession>Q236K1</accession>
<evidence type="ECO:0000256" key="4">
    <source>
        <dbReference type="PROSITE-ProRule" id="PRU00207"/>
    </source>
</evidence>
<keyword evidence="9" id="KW-1185">Reference proteome</keyword>
<dbReference type="InterPro" id="IPR001841">
    <property type="entry name" value="Znf_RING"/>
</dbReference>
<dbReference type="GO" id="GO:0008270">
    <property type="term" value="F:zinc ion binding"/>
    <property type="evidence" value="ECO:0007669"/>
    <property type="project" value="UniProtKB-KW"/>
</dbReference>
<dbReference type="CDD" id="cd16619">
    <property type="entry name" value="mRING-HC-C4C4_TRIM37_C-VIII"/>
    <property type="match status" value="1"/>
</dbReference>
<dbReference type="STRING" id="312017.Q236K1"/>
<dbReference type="PROSITE" id="PS50089">
    <property type="entry name" value="ZF_RING_2"/>
    <property type="match status" value="1"/>
</dbReference>
<dbReference type="OrthoDB" id="300935at2759"/>
<evidence type="ECO:0000256" key="5">
    <source>
        <dbReference type="SAM" id="Coils"/>
    </source>
</evidence>
<evidence type="ECO:0000256" key="1">
    <source>
        <dbReference type="ARBA" id="ARBA00022723"/>
    </source>
</evidence>
<dbReference type="SUPFAM" id="SSF57850">
    <property type="entry name" value="RING/U-box"/>
    <property type="match status" value="1"/>
</dbReference>
<feature type="domain" description="RING-type" evidence="6">
    <location>
        <begin position="57"/>
        <end position="98"/>
    </location>
</feature>
<dbReference type="SUPFAM" id="SSF49599">
    <property type="entry name" value="TRAF domain-like"/>
    <property type="match status" value="1"/>
</dbReference>
<dbReference type="EMBL" id="GG662749">
    <property type="protein sequence ID" value="EAR92499.2"/>
    <property type="molecule type" value="Genomic_DNA"/>
</dbReference>
<evidence type="ECO:0000256" key="3">
    <source>
        <dbReference type="ARBA" id="ARBA00022833"/>
    </source>
</evidence>
<dbReference type="KEGG" id="tet:TTHERM_00086960"/>
<evidence type="ECO:0000313" key="9">
    <source>
        <dbReference type="Proteomes" id="UP000009168"/>
    </source>
</evidence>
<evidence type="ECO:0000259" key="6">
    <source>
        <dbReference type="PROSITE" id="PS50089"/>
    </source>
</evidence>
<keyword evidence="1 4" id="KW-0479">Metal-binding</keyword>
<dbReference type="InterPro" id="IPR018957">
    <property type="entry name" value="Znf_C3HC4_RING-type"/>
</dbReference>
<gene>
    <name evidence="8" type="ORF">TTHERM_00086960</name>
</gene>
<dbReference type="InterPro" id="IPR001293">
    <property type="entry name" value="Znf_TRAF"/>
</dbReference>
<dbReference type="eggNOG" id="KOG0297">
    <property type="taxonomic scope" value="Eukaryota"/>
</dbReference>
<evidence type="ECO:0000313" key="8">
    <source>
        <dbReference type="EMBL" id="EAR92499.2"/>
    </source>
</evidence>
<dbReference type="GeneID" id="7827613"/>
<evidence type="ECO:0000256" key="2">
    <source>
        <dbReference type="ARBA" id="ARBA00022771"/>
    </source>
</evidence>
<dbReference type="Gene3D" id="3.30.40.10">
    <property type="entry name" value="Zinc/RING finger domain, C3HC4 (zinc finger)"/>
    <property type="match status" value="3"/>
</dbReference>
<dbReference type="PANTHER" id="PTHR10131:SF94">
    <property type="entry name" value="TNF RECEPTOR-ASSOCIATED FACTOR 4"/>
    <property type="match status" value="1"/>
</dbReference>